<dbReference type="PANTHER" id="PTHR43685:SF2">
    <property type="entry name" value="GLYCOSYLTRANSFERASE 2-LIKE DOMAIN-CONTAINING PROTEIN"/>
    <property type="match status" value="1"/>
</dbReference>
<name>A0AAE4P5D7_9FLAO</name>
<dbReference type="Pfam" id="PF00535">
    <property type="entry name" value="Glycos_transf_2"/>
    <property type="match status" value="1"/>
</dbReference>
<dbReference type="Gene3D" id="3.90.550.10">
    <property type="entry name" value="Spore Coat Polysaccharide Biosynthesis Protein SpsA, Chain A"/>
    <property type="match status" value="1"/>
</dbReference>
<dbReference type="InterPro" id="IPR050834">
    <property type="entry name" value="Glycosyltransf_2"/>
</dbReference>
<accession>A0AAE4P5D7</accession>
<evidence type="ECO:0000313" key="2">
    <source>
        <dbReference type="EMBL" id="MDV3665823.1"/>
    </source>
</evidence>
<evidence type="ECO:0000259" key="1">
    <source>
        <dbReference type="Pfam" id="PF00535"/>
    </source>
</evidence>
<dbReference type="PANTHER" id="PTHR43685">
    <property type="entry name" value="GLYCOSYLTRANSFERASE"/>
    <property type="match status" value="1"/>
</dbReference>
<feature type="domain" description="Glycosyltransferase 2-like" evidence="1">
    <location>
        <begin position="16"/>
        <end position="146"/>
    </location>
</feature>
<sequence length="311" mass="36532">MATKKEKIPVLQMKISIVTAYYNRKKLFENTLSSISRQLNTKSSDLEVIAVDDGSDENERLEDLTEKYPFLKVIRLEKKGKWYFNSCIPFNIGFKEAKGDIIILQNPECLHYGNIINFVQNHLNDNNYLSFACFSLGIESTHNLDTLLQHPEKIQTLVDDNNVGYIGDGLDCWYNHSVTNPKGYHFCSAITRKNLYDLGGFDERFARGIAFDDNEFLHRVHLKGLEVKIIDSPIVLHQNHYSKISYTTDRNLLDDETYQKRLKLAERNRVLYELVTKSEKPWRANYFHENEEHKIKRNFIEKLKYKIKKRL</sequence>
<reference evidence="2" key="1">
    <citation type="submission" date="2023-02" db="EMBL/GenBank/DDBJ databases">
        <title>Elizabethkingia anophelis draft genomes.</title>
        <authorList>
            <person name="Nicholson A.C."/>
            <person name="Whitney A.M."/>
            <person name="Humrighouse B.W."/>
            <person name="Villarma A."/>
            <person name="Bell M."/>
            <person name="Mcquiston J."/>
        </authorList>
    </citation>
    <scope>NUCLEOTIDE SEQUENCE</scope>
    <source>
        <strain evidence="2">B4955</strain>
    </source>
</reference>
<dbReference type="Proteomes" id="UP001189000">
    <property type="component" value="Unassembled WGS sequence"/>
</dbReference>
<evidence type="ECO:0000313" key="3">
    <source>
        <dbReference type="Proteomes" id="UP001189000"/>
    </source>
</evidence>
<dbReference type="InterPro" id="IPR029044">
    <property type="entry name" value="Nucleotide-diphossugar_trans"/>
</dbReference>
<organism evidence="2 3">
    <name type="scientific">Elizabethkingia anophelis</name>
    <dbReference type="NCBI Taxonomy" id="1117645"/>
    <lineage>
        <taxon>Bacteria</taxon>
        <taxon>Pseudomonadati</taxon>
        <taxon>Bacteroidota</taxon>
        <taxon>Flavobacteriia</taxon>
        <taxon>Flavobacteriales</taxon>
        <taxon>Weeksellaceae</taxon>
        <taxon>Elizabethkingia</taxon>
    </lineage>
</organism>
<protein>
    <recommendedName>
        <fullName evidence="1">Glycosyltransferase 2-like domain-containing protein</fullName>
    </recommendedName>
</protein>
<comment type="caution">
    <text evidence="2">The sequence shown here is derived from an EMBL/GenBank/DDBJ whole genome shotgun (WGS) entry which is preliminary data.</text>
</comment>
<dbReference type="SUPFAM" id="SSF53448">
    <property type="entry name" value="Nucleotide-diphospho-sugar transferases"/>
    <property type="match status" value="1"/>
</dbReference>
<proteinExistence type="predicted"/>
<dbReference type="EMBL" id="NWGY01000018">
    <property type="protein sequence ID" value="MDV3665823.1"/>
    <property type="molecule type" value="Genomic_DNA"/>
</dbReference>
<dbReference type="InterPro" id="IPR001173">
    <property type="entry name" value="Glyco_trans_2-like"/>
</dbReference>
<dbReference type="AlphaFoldDB" id="A0AAE4P5D7"/>
<gene>
    <name evidence="2" type="ORF">CMU51_17365</name>
</gene>